<dbReference type="Gene3D" id="2.120.10.80">
    <property type="entry name" value="Kelch-type beta propeller"/>
    <property type="match status" value="1"/>
</dbReference>
<dbReference type="Proteomes" id="UP000594261">
    <property type="component" value="Chromosome 2"/>
</dbReference>
<name>A0A7N2KZI6_QUELO</name>
<evidence type="ECO:0000256" key="1">
    <source>
        <dbReference type="ARBA" id="ARBA00022441"/>
    </source>
</evidence>
<dbReference type="Pfam" id="PF01344">
    <property type="entry name" value="Kelch_1"/>
    <property type="match status" value="2"/>
</dbReference>
<dbReference type="FunFam" id="2.120.10.80:FF:000007">
    <property type="entry name" value="F-box/kelch-repeat protein SKIP11"/>
    <property type="match status" value="1"/>
</dbReference>
<dbReference type="InterPro" id="IPR006652">
    <property type="entry name" value="Kelch_1"/>
</dbReference>
<organism evidence="4 5">
    <name type="scientific">Quercus lobata</name>
    <name type="common">Valley oak</name>
    <dbReference type="NCBI Taxonomy" id="97700"/>
    <lineage>
        <taxon>Eukaryota</taxon>
        <taxon>Viridiplantae</taxon>
        <taxon>Streptophyta</taxon>
        <taxon>Embryophyta</taxon>
        <taxon>Tracheophyta</taxon>
        <taxon>Spermatophyta</taxon>
        <taxon>Magnoliopsida</taxon>
        <taxon>eudicotyledons</taxon>
        <taxon>Gunneridae</taxon>
        <taxon>Pentapetalae</taxon>
        <taxon>rosids</taxon>
        <taxon>fabids</taxon>
        <taxon>Fagales</taxon>
        <taxon>Fagaceae</taxon>
        <taxon>Quercus</taxon>
    </lineage>
</organism>
<dbReference type="RefSeq" id="XP_030953598.1">
    <property type="nucleotide sequence ID" value="XM_031097738.1"/>
</dbReference>
<dbReference type="PANTHER" id="PTHR46122:SF5">
    <property type="entry name" value="F-BOX DOMAIN-CONTAINING PROTEIN"/>
    <property type="match status" value="1"/>
</dbReference>
<dbReference type="GO" id="GO:0005634">
    <property type="term" value="C:nucleus"/>
    <property type="evidence" value="ECO:0007669"/>
    <property type="project" value="UniProtKB-ARBA"/>
</dbReference>
<feature type="region of interest" description="Disordered" evidence="3">
    <location>
        <begin position="1"/>
        <end position="22"/>
    </location>
</feature>
<keyword evidence="2" id="KW-0677">Repeat</keyword>
<keyword evidence="1" id="KW-0880">Kelch repeat</keyword>
<dbReference type="InterPro" id="IPR052439">
    <property type="entry name" value="F-box/Kelch-repeat"/>
</dbReference>
<dbReference type="GO" id="GO:0005829">
    <property type="term" value="C:cytosol"/>
    <property type="evidence" value="ECO:0007669"/>
    <property type="project" value="TreeGrafter"/>
</dbReference>
<accession>A0A7N2KZI6</accession>
<dbReference type="GeneID" id="115976452"/>
<dbReference type="Gramene" id="QL02p071606:mrna">
    <property type="protein sequence ID" value="QL02p071606:mrna:CDS:1"/>
    <property type="gene ID" value="QL02p071606"/>
</dbReference>
<dbReference type="SUPFAM" id="SSF117281">
    <property type="entry name" value="Kelch motif"/>
    <property type="match status" value="1"/>
</dbReference>
<dbReference type="OrthoDB" id="191037at2759"/>
<keyword evidence="5" id="KW-1185">Reference proteome</keyword>
<dbReference type="InParanoid" id="A0A7N2KZI6"/>
<evidence type="ECO:0000313" key="4">
    <source>
        <dbReference type="EnsemblPlants" id="QL02p071606:mrna:CDS:1"/>
    </source>
</evidence>
<dbReference type="PANTHER" id="PTHR46122">
    <property type="entry name" value="GALACTOSE OXIDASE/KELCH REPEAT PROTEIN-RELATED"/>
    <property type="match status" value="1"/>
</dbReference>
<reference evidence="5" key="1">
    <citation type="journal article" date="2016" name="G3 (Bethesda)">
        <title>First Draft Assembly and Annotation of the Genome of a California Endemic Oak Quercus lobata Nee (Fagaceae).</title>
        <authorList>
            <person name="Sork V.L."/>
            <person name="Fitz-Gibbon S.T."/>
            <person name="Puiu D."/>
            <person name="Crepeau M."/>
            <person name="Gugger P.F."/>
            <person name="Sherman R."/>
            <person name="Stevens K."/>
            <person name="Langley C.H."/>
            <person name="Pellegrini M."/>
            <person name="Salzberg S.L."/>
        </authorList>
    </citation>
    <scope>NUCLEOTIDE SEQUENCE [LARGE SCALE GENOMIC DNA]</scope>
    <source>
        <strain evidence="5">cv. SW786</strain>
    </source>
</reference>
<dbReference type="RefSeq" id="XP_030953601.1">
    <property type="nucleotide sequence ID" value="XM_031097741.1"/>
</dbReference>
<protein>
    <recommendedName>
        <fullName evidence="6">F-box/kelch-repeat protein</fullName>
    </recommendedName>
</protein>
<gene>
    <name evidence="4" type="primary">LOC115976452</name>
</gene>
<dbReference type="EnsemblPlants" id="QL02p071606:mrna">
    <property type="protein sequence ID" value="QL02p071606:mrna:CDS:1"/>
    <property type="gene ID" value="QL02p071606"/>
</dbReference>
<reference evidence="4" key="2">
    <citation type="submission" date="2021-01" db="UniProtKB">
        <authorList>
            <consortium name="EnsemblPlants"/>
        </authorList>
    </citation>
    <scope>IDENTIFICATION</scope>
</reference>
<evidence type="ECO:0000313" key="5">
    <source>
        <dbReference type="Proteomes" id="UP000594261"/>
    </source>
</evidence>
<dbReference type="AlphaFoldDB" id="A0A7N2KZI6"/>
<dbReference type="RefSeq" id="XP_030953597.1">
    <property type="nucleotide sequence ID" value="XM_031097737.1"/>
</dbReference>
<dbReference type="OMA" id="WLKGPSM"/>
<dbReference type="RefSeq" id="XP_030953600.1">
    <property type="nucleotide sequence ID" value="XM_031097740.1"/>
</dbReference>
<evidence type="ECO:0008006" key="6">
    <source>
        <dbReference type="Google" id="ProtNLM"/>
    </source>
</evidence>
<evidence type="ECO:0000256" key="3">
    <source>
        <dbReference type="SAM" id="MobiDB-lite"/>
    </source>
</evidence>
<sequence>MSQGKEIEGEEEREDLCTDDSKHGSMKGGLIAMDLGSSSCIYSHSPPPIKIRVGPWDGSTSSRVGGSSGGVPQDADYSVVASLSEELEALILARVPRSEYGKFSIVNKMFLALVKSGEVYKIRKEIGFKEPSVFMLASGETSWRACDRQFGSCRKLPILPSDICFSSGDKESVCAGTHLIVSGKEYDGVVIWRYELASNKWFKGPNMMNPRCLFASATCGTCAFVAGGIGIVSNWKALSSAEKYNPETKSWESLPGMHKKRKLCSGCYMDNKFYVIGGTDEEGKGLTCAEAFDEQRNNWDLIPNMLKDSPVQSSQSPPLVAVVNNELYSLEASSNELKVYIKGSNSWKNLGPVPVRADVARGWGVAFKSLDDELLVIGTSTNSVRDMTIYTCSPEPQADKLHWRAIEGCTNQRSPFILNCSVMVA</sequence>
<dbReference type="SMART" id="SM00612">
    <property type="entry name" value="Kelch"/>
    <property type="match status" value="3"/>
</dbReference>
<dbReference type="KEGG" id="qlo:115976452"/>
<proteinExistence type="predicted"/>
<dbReference type="InterPro" id="IPR015915">
    <property type="entry name" value="Kelch-typ_b-propeller"/>
</dbReference>
<dbReference type="RefSeq" id="XP_030953599.1">
    <property type="nucleotide sequence ID" value="XM_031097739.1"/>
</dbReference>
<evidence type="ECO:0000256" key="2">
    <source>
        <dbReference type="ARBA" id="ARBA00022737"/>
    </source>
</evidence>